<dbReference type="Proteomes" id="UP001217485">
    <property type="component" value="Unassembled WGS sequence"/>
</dbReference>
<evidence type="ECO:0000313" key="1">
    <source>
        <dbReference type="EMBL" id="MDC0685427.1"/>
    </source>
</evidence>
<reference evidence="1 2" key="1">
    <citation type="submission" date="2023-01" db="EMBL/GenBank/DDBJ databases">
        <title>Minimal conservation of predation-associated metabolite biosynthetic gene clusters underscores biosynthetic potential of Myxococcota including descriptions for ten novel species: Archangium lansinium sp. nov., Myxococcus landrumus sp. nov., Nannocystis bai.</title>
        <authorList>
            <person name="Ahearne A."/>
            <person name="Stevens C."/>
            <person name="Dowd S."/>
        </authorList>
    </citation>
    <scope>NUCLEOTIDE SEQUENCE [LARGE SCALE GENOMIC DNA]</scope>
    <source>
        <strain evidence="1 2">WIWO2</strain>
    </source>
</reference>
<evidence type="ECO:0000313" key="2">
    <source>
        <dbReference type="Proteomes" id="UP001217485"/>
    </source>
</evidence>
<dbReference type="RefSeq" id="WP_272103707.1">
    <property type="nucleotide sequence ID" value="NZ_JAQNDK010000006.1"/>
</dbReference>
<comment type="caution">
    <text evidence="1">The sequence shown here is derived from an EMBL/GenBank/DDBJ whole genome shotgun (WGS) entry which is preliminary data.</text>
</comment>
<sequence length="85" mass="8924">MLPADEVIKKLVHVLAPYLGENMARAAVRSQADKLAFKHGRLSPADVERLLAAVAPGLGVFVGRDKAQRILDDARAAIGAPGGDP</sequence>
<name>A0ABT5CG69_9BACT</name>
<organism evidence="1 2">
    <name type="scientific">Sorangium atrum</name>
    <dbReference type="NCBI Taxonomy" id="2995308"/>
    <lineage>
        <taxon>Bacteria</taxon>
        <taxon>Pseudomonadati</taxon>
        <taxon>Myxococcota</taxon>
        <taxon>Polyangia</taxon>
        <taxon>Polyangiales</taxon>
        <taxon>Polyangiaceae</taxon>
        <taxon>Sorangium</taxon>
    </lineage>
</organism>
<dbReference type="EMBL" id="JAQNDK010000006">
    <property type="protein sequence ID" value="MDC0685427.1"/>
    <property type="molecule type" value="Genomic_DNA"/>
</dbReference>
<gene>
    <name evidence="1" type="ORF">POL72_47415</name>
</gene>
<protein>
    <submittedName>
        <fullName evidence="1">Uncharacterized protein</fullName>
    </submittedName>
</protein>
<accession>A0ABT5CG69</accession>
<proteinExistence type="predicted"/>
<keyword evidence="2" id="KW-1185">Reference proteome</keyword>